<dbReference type="SUPFAM" id="SSF53850">
    <property type="entry name" value="Periplasmic binding protein-like II"/>
    <property type="match status" value="1"/>
</dbReference>
<feature type="signal peptide" evidence="1">
    <location>
        <begin position="1"/>
        <end position="30"/>
    </location>
</feature>
<proteinExistence type="predicted"/>
<dbReference type="PROSITE" id="PS51257">
    <property type="entry name" value="PROKAR_LIPOPROTEIN"/>
    <property type="match status" value="1"/>
</dbReference>
<dbReference type="GO" id="GO:0043190">
    <property type="term" value="C:ATP-binding cassette (ABC) transporter complex"/>
    <property type="evidence" value="ECO:0007669"/>
    <property type="project" value="InterPro"/>
</dbReference>
<dbReference type="EMBL" id="OCNE01000004">
    <property type="protein sequence ID" value="SOD61988.1"/>
    <property type="molecule type" value="Genomic_DNA"/>
</dbReference>
<dbReference type="OrthoDB" id="7805658at2"/>
<reference evidence="3 4" key="1">
    <citation type="submission" date="2017-09" db="EMBL/GenBank/DDBJ databases">
        <authorList>
            <person name="Ehlers B."/>
            <person name="Leendertz F.H."/>
        </authorList>
    </citation>
    <scope>NUCLEOTIDE SEQUENCE [LARGE SCALE GENOMIC DNA]</scope>
    <source>
        <strain evidence="3 4">CGMCC 4.7095</strain>
    </source>
</reference>
<dbReference type="GO" id="GO:0022857">
    <property type="term" value="F:transmembrane transporter activity"/>
    <property type="evidence" value="ECO:0007669"/>
    <property type="project" value="InterPro"/>
</dbReference>
<dbReference type="Gene3D" id="3.40.190.100">
    <property type="entry name" value="Glycine betaine-binding periplasmic protein, domain 2"/>
    <property type="match status" value="1"/>
</dbReference>
<protein>
    <submittedName>
        <fullName evidence="3">Glycine betaine/proline transport system substrate-binding protein</fullName>
    </submittedName>
</protein>
<evidence type="ECO:0000256" key="1">
    <source>
        <dbReference type="SAM" id="SignalP"/>
    </source>
</evidence>
<dbReference type="AlphaFoldDB" id="A0A286DTL2"/>
<evidence type="ECO:0000313" key="3">
    <source>
        <dbReference type="EMBL" id="SOD61988.1"/>
    </source>
</evidence>
<evidence type="ECO:0000259" key="2">
    <source>
        <dbReference type="Pfam" id="PF04069"/>
    </source>
</evidence>
<name>A0A286DTL2_9ACTN</name>
<feature type="domain" description="ABC-type glycine betaine transport system substrate-binding" evidence="2">
    <location>
        <begin position="45"/>
        <end position="292"/>
    </location>
</feature>
<feature type="chain" id="PRO_5012244981" evidence="1">
    <location>
        <begin position="31"/>
        <end position="302"/>
    </location>
</feature>
<gene>
    <name evidence="3" type="ORF">SAMN06297387_104158</name>
</gene>
<dbReference type="Gene3D" id="3.40.190.10">
    <property type="entry name" value="Periplasmic binding protein-like II"/>
    <property type="match status" value="1"/>
</dbReference>
<dbReference type="InterPro" id="IPR007210">
    <property type="entry name" value="ABC_Gly_betaine_transp_sub-bd"/>
</dbReference>
<evidence type="ECO:0000313" key="4">
    <source>
        <dbReference type="Proteomes" id="UP000219072"/>
    </source>
</evidence>
<organism evidence="3 4">
    <name type="scientific">Streptomyces zhaozhouensis</name>
    <dbReference type="NCBI Taxonomy" id="1300267"/>
    <lineage>
        <taxon>Bacteria</taxon>
        <taxon>Bacillati</taxon>
        <taxon>Actinomycetota</taxon>
        <taxon>Actinomycetes</taxon>
        <taxon>Kitasatosporales</taxon>
        <taxon>Streptomycetaceae</taxon>
        <taxon>Streptomyces</taxon>
    </lineage>
</organism>
<keyword evidence="1" id="KW-0732">Signal</keyword>
<keyword evidence="4" id="KW-1185">Reference proteome</keyword>
<dbReference type="RefSeq" id="WP_097230473.1">
    <property type="nucleotide sequence ID" value="NZ_OCNE01000004.1"/>
</dbReference>
<dbReference type="Pfam" id="PF04069">
    <property type="entry name" value="OpuAC"/>
    <property type="match status" value="1"/>
</dbReference>
<dbReference type="Proteomes" id="UP000219072">
    <property type="component" value="Unassembled WGS sequence"/>
</dbReference>
<accession>A0A286DTL2</accession>
<sequence length="302" mass="32961">MLRISPRIRRRARHRLLAGLGALGLVLASACDLPGEVLGDDEPEPVRIAVTDWPGARANAAVVAYLLEEELGVPVEKVETDPGAAWDQLGVGDTQVLLEDWGALPDRTRLHVEQREDVVDAGELGIEGHVGWYIPGEFARANPEVLDWRHLNDFADELRGEVLQADPGFATRDEAIIEELGLDLTPVAAGSEDALIDEIHQAGARGTPLLAYFWQPHWLATKVELAEVELPDYYPSIPLRKYLNAEFAEAGGEVVDFLRAFSWSERDQNTVAALIAGQGMTPGAAAERWVAENPDTVAAWLG</sequence>